<dbReference type="OMA" id="KSWIHIL"/>
<dbReference type="HOGENOM" id="CLU_061199_2_2_1"/>
<evidence type="ECO:0000313" key="2">
    <source>
        <dbReference type="Proteomes" id="UP000008144"/>
    </source>
</evidence>
<dbReference type="Ensembl" id="ENSCINT00000035771.1">
    <property type="protein sequence ID" value="ENSCINP00000036555.1"/>
    <property type="gene ID" value="ENSCING00000022840.1"/>
</dbReference>
<dbReference type="AlphaFoldDB" id="H2Y3S0"/>
<dbReference type="Gene3D" id="3.40.50.300">
    <property type="entry name" value="P-loop containing nucleotide triphosphate hydrolases"/>
    <property type="match status" value="1"/>
</dbReference>
<reference evidence="1" key="2">
    <citation type="journal article" date="2008" name="Genome Biol.">
        <title>Improved genome assembly and evidence-based global gene model set for the chordate Ciona intestinalis: new insight into intron and operon populations.</title>
        <authorList>
            <person name="Satou Y."/>
            <person name="Mineta K."/>
            <person name="Ogasawara M."/>
            <person name="Sasakura Y."/>
            <person name="Shoguchi E."/>
            <person name="Ueno K."/>
            <person name="Yamada L."/>
            <person name="Matsumoto J."/>
            <person name="Wasserscheid J."/>
            <person name="Dewar K."/>
            <person name="Wiley G.B."/>
            <person name="Macmil S.L."/>
            <person name="Roe B.A."/>
            <person name="Zeller R.W."/>
            <person name="Hastings K.E."/>
            <person name="Lemaire P."/>
            <person name="Lindquist E."/>
            <person name="Endo T."/>
            <person name="Hotta K."/>
            <person name="Inaba K."/>
        </authorList>
    </citation>
    <scope>NUCLEOTIDE SEQUENCE [LARGE SCALE GENOMIC DNA]</scope>
    <source>
        <strain evidence="1">wild type</strain>
    </source>
</reference>
<dbReference type="Proteomes" id="UP000008144">
    <property type="component" value="Chromosome 2"/>
</dbReference>
<reference evidence="2" key="1">
    <citation type="journal article" date="2002" name="Science">
        <title>The draft genome of Ciona intestinalis: insights into chordate and vertebrate origins.</title>
        <authorList>
            <person name="Dehal P."/>
            <person name="Satou Y."/>
            <person name="Campbell R.K."/>
            <person name="Chapman J."/>
            <person name="Degnan B."/>
            <person name="De Tomaso A."/>
            <person name="Davidson B."/>
            <person name="Di Gregorio A."/>
            <person name="Gelpke M."/>
            <person name="Goodstein D.M."/>
            <person name="Harafuji N."/>
            <person name="Hastings K.E."/>
            <person name="Ho I."/>
            <person name="Hotta K."/>
            <person name="Huang W."/>
            <person name="Kawashima T."/>
            <person name="Lemaire P."/>
            <person name="Martinez D."/>
            <person name="Meinertzhagen I.A."/>
            <person name="Necula S."/>
            <person name="Nonaka M."/>
            <person name="Putnam N."/>
            <person name="Rash S."/>
            <person name="Saiga H."/>
            <person name="Satake M."/>
            <person name="Terry A."/>
            <person name="Yamada L."/>
            <person name="Wang H.G."/>
            <person name="Awazu S."/>
            <person name="Azumi K."/>
            <person name="Boore J."/>
            <person name="Branno M."/>
            <person name="Chin-Bow S."/>
            <person name="DeSantis R."/>
            <person name="Doyle S."/>
            <person name="Francino P."/>
            <person name="Keys D.N."/>
            <person name="Haga S."/>
            <person name="Hayashi H."/>
            <person name="Hino K."/>
            <person name="Imai K.S."/>
            <person name="Inaba K."/>
            <person name="Kano S."/>
            <person name="Kobayashi K."/>
            <person name="Kobayashi M."/>
            <person name="Lee B.I."/>
            <person name="Makabe K.W."/>
            <person name="Manohar C."/>
            <person name="Matassi G."/>
            <person name="Medina M."/>
            <person name="Mochizuki Y."/>
            <person name="Mount S."/>
            <person name="Morishita T."/>
            <person name="Miura S."/>
            <person name="Nakayama A."/>
            <person name="Nishizaka S."/>
            <person name="Nomoto H."/>
            <person name="Ohta F."/>
            <person name="Oishi K."/>
            <person name="Rigoutsos I."/>
            <person name="Sano M."/>
            <person name="Sasaki A."/>
            <person name="Sasakura Y."/>
            <person name="Shoguchi E."/>
            <person name="Shin-i T."/>
            <person name="Spagnuolo A."/>
            <person name="Stainier D."/>
            <person name="Suzuki M.M."/>
            <person name="Tassy O."/>
            <person name="Takatori N."/>
            <person name="Tokuoka M."/>
            <person name="Yagi K."/>
            <person name="Yoshizaki F."/>
            <person name="Wada S."/>
            <person name="Zhang C."/>
            <person name="Hyatt P.D."/>
            <person name="Larimer F."/>
            <person name="Detter C."/>
            <person name="Doggett N."/>
            <person name="Glavina T."/>
            <person name="Hawkins T."/>
            <person name="Richardson P."/>
            <person name="Lucas S."/>
            <person name="Kohara Y."/>
            <person name="Levine M."/>
            <person name="Satoh N."/>
            <person name="Rokhsar D.S."/>
        </authorList>
    </citation>
    <scope>NUCLEOTIDE SEQUENCE [LARGE SCALE GENOMIC DNA]</scope>
</reference>
<dbReference type="Pfam" id="PF17784">
    <property type="entry name" value="Sulfotransfer_4"/>
    <property type="match status" value="1"/>
</dbReference>
<gene>
    <name evidence="1" type="primary">LOC100182496</name>
</gene>
<name>H2Y3S0_CIOIN</name>
<keyword evidence="2" id="KW-1185">Reference proteome</keyword>
<sequence>MKVIYAGYSKIGTKTIAAVFNEFGYITYDLFENSHYLGKDWVKIINEGGTVEDFQRMYEGVDAVLDVPSHIFWEEILEAFPDAKIIFSMREEESWLSSMKKQTRSIASEPMYVLMQLLSYSGWCHFKFMRACGQIMLGSSMNWPWSSIKYNPTVWKRLYRNHNSSVLQNAPKDKLLVFNFKDGWEPICEFLGEKVPDKPFPHANKGASLLKDAMQRHPIVIRIMRESMFTLGVVTLIGAYGGYKAYQNPASLNSWINAVGTRFNFW</sequence>
<protein>
    <submittedName>
        <fullName evidence="1">Uncharacterized LOC100182496</fullName>
    </submittedName>
</protein>
<accession>H2Y3S0</accession>
<dbReference type="EMBL" id="EAAA01001506">
    <property type="status" value="NOT_ANNOTATED_CDS"/>
    <property type="molecule type" value="Genomic_DNA"/>
</dbReference>
<dbReference type="InParanoid" id="H2Y3S0"/>
<dbReference type="KEGG" id="cin:100182496"/>
<reference evidence="1" key="3">
    <citation type="submission" date="2025-08" db="UniProtKB">
        <authorList>
            <consortium name="Ensembl"/>
        </authorList>
    </citation>
    <scope>IDENTIFICATION</scope>
</reference>
<dbReference type="PANTHER" id="PTHR36978:SF4">
    <property type="entry name" value="P-LOOP CONTAINING NUCLEOSIDE TRIPHOSPHATE HYDROLASE PROTEIN"/>
    <property type="match status" value="1"/>
</dbReference>
<dbReference type="GeneTree" id="ENSGT00940000166461"/>
<dbReference type="PANTHER" id="PTHR36978">
    <property type="entry name" value="P-LOOP CONTAINING NUCLEOTIDE TRIPHOSPHATE HYDROLASE"/>
    <property type="match status" value="1"/>
</dbReference>
<dbReference type="SUPFAM" id="SSF52540">
    <property type="entry name" value="P-loop containing nucleoside triphosphate hydrolases"/>
    <property type="match status" value="1"/>
</dbReference>
<reference evidence="1" key="4">
    <citation type="submission" date="2025-09" db="UniProtKB">
        <authorList>
            <consortium name="Ensembl"/>
        </authorList>
    </citation>
    <scope>IDENTIFICATION</scope>
</reference>
<evidence type="ECO:0000313" key="1">
    <source>
        <dbReference type="Ensembl" id="ENSCINP00000036555.1"/>
    </source>
</evidence>
<organism evidence="1 2">
    <name type="scientific">Ciona intestinalis</name>
    <name type="common">Transparent sea squirt</name>
    <name type="synonym">Ascidia intestinalis</name>
    <dbReference type="NCBI Taxonomy" id="7719"/>
    <lineage>
        <taxon>Eukaryota</taxon>
        <taxon>Metazoa</taxon>
        <taxon>Chordata</taxon>
        <taxon>Tunicata</taxon>
        <taxon>Ascidiacea</taxon>
        <taxon>Phlebobranchia</taxon>
        <taxon>Cionidae</taxon>
        <taxon>Ciona</taxon>
    </lineage>
</organism>
<dbReference type="RefSeq" id="XP_002126943.1">
    <property type="nucleotide sequence ID" value="XM_002126907.3"/>
</dbReference>
<dbReference type="InterPro" id="IPR040632">
    <property type="entry name" value="Sulfotransfer_4"/>
</dbReference>
<dbReference type="STRING" id="7719.ENSCINP00000036555"/>
<dbReference type="OrthoDB" id="408152at2759"/>
<accession>A0A1W2WFW9</accession>
<dbReference type="GeneID" id="100182496"/>
<dbReference type="InterPro" id="IPR027417">
    <property type="entry name" value="P-loop_NTPase"/>
</dbReference>
<proteinExistence type="predicted"/>